<gene>
    <name evidence="6" type="ORF">OLC1_LOCUS10293</name>
</gene>
<dbReference type="AlphaFoldDB" id="A0AAV1D1I5"/>
<feature type="compositionally biased region" description="Low complexity" evidence="5">
    <location>
        <begin position="99"/>
        <end position="115"/>
    </location>
</feature>
<evidence type="ECO:0000256" key="5">
    <source>
        <dbReference type="SAM" id="MobiDB-lite"/>
    </source>
</evidence>
<keyword evidence="3" id="KW-0694">RNA-binding</keyword>
<dbReference type="Proteomes" id="UP001161247">
    <property type="component" value="Chromosome 3"/>
</dbReference>
<dbReference type="Gene3D" id="1.25.10.10">
    <property type="entry name" value="Leucine-rich Repeat Variant"/>
    <property type="match status" value="1"/>
</dbReference>
<accession>A0AAV1D1I5</accession>
<evidence type="ECO:0000313" key="6">
    <source>
        <dbReference type="EMBL" id="CAI9100467.1"/>
    </source>
</evidence>
<reference evidence="6" key="1">
    <citation type="submission" date="2023-03" db="EMBL/GenBank/DDBJ databases">
        <authorList>
            <person name="Julca I."/>
        </authorList>
    </citation>
    <scope>NUCLEOTIDE SEQUENCE</scope>
</reference>
<dbReference type="PROSITE" id="PS50302">
    <property type="entry name" value="PUM"/>
    <property type="match status" value="1"/>
</dbReference>
<feature type="repeat" description="Pumilio" evidence="4">
    <location>
        <begin position="283"/>
        <end position="319"/>
    </location>
</feature>
<dbReference type="PANTHER" id="PTHR12537:SF137">
    <property type="entry name" value="PUMILIO HOMOLOG 16-RELATED"/>
    <property type="match status" value="1"/>
</dbReference>
<feature type="region of interest" description="Disordered" evidence="5">
    <location>
        <begin position="99"/>
        <end position="120"/>
    </location>
</feature>
<keyword evidence="2" id="KW-0810">Translation regulation</keyword>
<dbReference type="PANTHER" id="PTHR12537">
    <property type="entry name" value="RNA BINDING PROTEIN PUMILIO-RELATED"/>
    <property type="match status" value="1"/>
</dbReference>
<evidence type="ECO:0000256" key="3">
    <source>
        <dbReference type="ARBA" id="ARBA00022884"/>
    </source>
</evidence>
<proteinExistence type="predicted"/>
<dbReference type="SUPFAM" id="SSF48371">
    <property type="entry name" value="ARM repeat"/>
    <property type="match status" value="1"/>
</dbReference>
<evidence type="ECO:0000256" key="2">
    <source>
        <dbReference type="ARBA" id="ARBA00022845"/>
    </source>
</evidence>
<dbReference type="EMBL" id="OX459120">
    <property type="protein sequence ID" value="CAI9100467.1"/>
    <property type="molecule type" value="Genomic_DNA"/>
</dbReference>
<dbReference type="Pfam" id="PF00806">
    <property type="entry name" value="PUF"/>
    <property type="match status" value="2"/>
</dbReference>
<name>A0AAV1D1I5_OLDCO</name>
<evidence type="ECO:0000313" key="7">
    <source>
        <dbReference type="Proteomes" id="UP001161247"/>
    </source>
</evidence>
<dbReference type="GO" id="GO:0003729">
    <property type="term" value="F:mRNA binding"/>
    <property type="evidence" value="ECO:0007669"/>
    <property type="project" value="TreeGrafter"/>
</dbReference>
<dbReference type="InterPro" id="IPR016024">
    <property type="entry name" value="ARM-type_fold"/>
</dbReference>
<dbReference type="InterPro" id="IPR001313">
    <property type="entry name" value="Pumilio_RNA-bd_rpt"/>
</dbReference>
<organism evidence="6 7">
    <name type="scientific">Oldenlandia corymbosa var. corymbosa</name>
    <dbReference type="NCBI Taxonomy" id="529605"/>
    <lineage>
        <taxon>Eukaryota</taxon>
        <taxon>Viridiplantae</taxon>
        <taxon>Streptophyta</taxon>
        <taxon>Embryophyta</taxon>
        <taxon>Tracheophyta</taxon>
        <taxon>Spermatophyta</taxon>
        <taxon>Magnoliopsida</taxon>
        <taxon>eudicotyledons</taxon>
        <taxon>Gunneridae</taxon>
        <taxon>Pentapetalae</taxon>
        <taxon>asterids</taxon>
        <taxon>lamiids</taxon>
        <taxon>Gentianales</taxon>
        <taxon>Rubiaceae</taxon>
        <taxon>Rubioideae</taxon>
        <taxon>Spermacoceae</taxon>
        <taxon>Hedyotis-Oldenlandia complex</taxon>
        <taxon>Oldenlandia</taxon>
    </lineage>
</organism>
<dbReference type="InterPro" id="IPR011989">
    <property type="entry name" value="ARM-like"/>
</dbReference>
<sequence>MPPMNASPSPLLGTSSNQEHIFFGGFESNIPISHGGSVSVVPSSSASSHHMEARVRPAMNVTEAASSSSELPAPYPNQQRNELEPFFPNQEPIFYGSIESNIRNPSSSSASSQESTTVPAMNVTQSTSSAFPPSYSNQRTQFGPIASTHGSRIQSFPQLQEAVRGPPIVGYAFRIVRRTPGFYGYSSPYYHMPMPITGPVYMDSPGEFISLIDEAMSEDGSNTIRNYIQSIIHSDDHVQCQFTSSLAQDLQGALNLMTHEIGSWVINDCFTFLRPEATQILYDIVFDNVHSLAVDPKGSIVVNHCIEFSDGHRREQLLNRVPDSQICIAGALIWCPIEGDP</sequence>
<keyword evidence="1" id="KW-0677">Repeat</keyword>
<feature type="region of interest" description="Disordered" evidence="5">
    <location>
        <begin position="60"/>
        <end position="80"/>
    </location>
</feature>
<evidence type="ECO:0000256" key="4">
    <source>
        <dbReference type="PROSITE-ProRule" id="PRU00317"/>
    </source>
</evidence>
<keyword evidence="7" id="KW-1185">Reference proteome</keyword>
<dbReference type="GO" id="GO:0005737">
    <property type="term" value="C:cytoplasm"/>
    <property type="evidence" value="ECO:0007669"/>
    <property type="project" value="TreeGrafter"/>
</dbReference>
<protein>
    <submittedName>
        <fullName evidence="6">OLC1v1037578C1</fullName>
    </submittedName>
</protein>
<dbReference type="GO" id="GO:0006417">
    <property type="term" value="P:regulation of translation"/>
    <property type="evidence" value="ECO:0007669"/>
    <property type="project" value="UniProtKB-KW"/>
</dbReference>
<evidence type="ECO:0000256" key="1">
    <source>
        <dbReference type="ARBA" id="ARBA00022737"/>
    </source>
</evidence>